<feature type="transmembrane region" description="Helical" evidence="6">
    <location>
        <begin position="12"/>
        <end position="31"/>
    </location>
</feature>
<evidence type="ECO:0000256" key="5">
    <source>
        <dbReference type="ARBA" id="ARBA00023136"/>
    </source>
</evidence>
<keyword evidence="2" id="KW-1003">Cell membrane</keyword>
<evidence type="ECO:0000256" key="3">
    <source>
        <dbReference type="ARBA" id="ARBA00022692"/>
    </source>
</evidence>
<evidence type="ECO:0000256" key="6">
    <source>
        <dbReference type="SAM" id="Phobius"/>
    </source>
</evidence>
<dbReference type="InterPro" id="IPR005899">
    <property type="entry name" value="Na_pump_deCOase"/>
</dbReference>
<dbReference type="Pfam" id="PF04277">
    <property type="entry name" value="OAD_gamma"/>
    <property type="match status" value="1"/>
</dbReference>
<dbReference type="Proteomes" id="UP000736583">
    <property type="component" value="Unassembled WGS sequence"/>
</dbReference>
<organism evidence="7 8">
    <name type="scientific">Clostridium simiarum</name>
    <dbReference type="NCBI Taxonomy" id="2841506"/>
    <lineage>
        <taxon>Bacteria</taxon>
        <taxon>Bacillati</taxon>
        <taxon>Bacillota</taxon>
        <taxon>Clostridia</taxon>
        <taxon>Eubacteriales</taxon>
        <taxon>Clostridiaceae</taxon>
        <taxon>Clostridium</taxon>
    </lineage>
</organism>
<dbReference type="RefSeq" id="WP_216456969.1">
    <property type="nucleotide sequence ID" value="NZ_JAHLQL010000003.1"/>
</dbReference>
<evidence type="ECO:0000313" key="8">
    <source>
        <dbReference type="Proteomes" id="UP000736583"/>
    </source>
</evidence>
<evidence type="ECO:0000256" key="1">
    <source>
        <dbReference type="ARBA" id="ARBA00004236"/>
    </source>
</evidence>
<evidence type="ECO:0000256" key="4">
    <source>
        <dbReference type="ARBA" id="ARBA00022989"/>
    </source>
</evidence>
<name>A0ABS6F2G7_9CLOT</name>
<evidence type="ECO:0000313" key="7">
    <source>
        <dbReference type="EMBL" id="MBU5592085.1"/>
    </source>
</evidence>
<accession>A0ABS6F2G7</accession>
<dbReference type="NCBIfam" id="TIGR01195">
    <property type="entry name" value="oadG_fam"/>
    <property type="match status" value="1"/>
</dbReference>
<comment type="subcellular location">
    <subcellularLocation>
        <location evidence="1">Cell membrane</location>
    </subcellularLocation>
</comment>
<keyword evidence="8" id="KW-1185">Reference proteome</keyword>
<proteinExistence type="predicted"/>
<sequence length="112" mass="12859">MELFLEGLRITGFSMAIVFTVLIVIMFLIKIETLLLSKERKNKQADEGNITNTEIITKKEEVIEEEDKDEELVAVIMAAISSFMDNEGMEFKIKSIKRINNSDSAWRRAGMR</sequence>
<reference evidence="7 8" key="1">
    <citation type="submission" date="2021-06" db="EMBL/GenBank/DDBJ databases">
        <authorList>
            <person name="Sun Q."/>
            <person name="Li D."/>
        </authorList>
    </citation>
    <scope>NUCLEOTIDE SEQUENCE [LARGE SCALE GENOMIC DNA]</scope>
    <source>
        <strain evidence="7 8">MSJ-4</strain>
    </source>
</reference>
<dbReference type="EMBL" id="JAHLQL010000003">
    <property type="protein sequence ID" value="MBU5592085.1"/>
    <property type="molecule type" value="Genomic_DNA"/>
</dbReference>
<evidence type="ECO:0000256" key="2">
    <source>
        <dbReference type="ARBA" id="ARBA00022475"/>
    </source>
</evidence>
<keyword evidence="5 6" id="KW-0472">Membrane</keyword>
<keyword evidence="4 6" id="KW-1133">Transmembrane helix</keyword>
<keyword evidence="3 6" id="KW-0812">Transmembrane</keyword>
<gene>
    <name evidence="7" type="ORF">KQI89_09940</name>
</gene>
<protein>
    <submittedName>
        <fullName evidence="7">OadG family protein</fullName>
    </submittedName>
</protein>
<comment type="caution">
    <text evidence="7">The sequence shown here is derived from an EMBL/GenBank/DDBJ whole genome shotgun (WGS) entry which is preliminary data.</text>
</comment>